<organism evidence="3 4">
    <name type="scientific">Cobetia crustatorum</name>
    <dbReference type="NCBI Taxonomy" id="553385"/>
    <lineage>
        <taxon>Bacteria</taxon>
        <taxon>Pseudomonadati</taxon>
        <taxon>Pseudomonadota</taxon>
        <taxon>Gammaproteobacteria</taxon>
        <taxon>Oceanospirillales</taxon>
        <taxon>Halomonadaceae</taxon>
        <taxon>Cobetia</taxon>
    </lineage>
</organism>
<name>A0A558HG23_9GAMM</name>
<comment type="caution">
    <text evidence="3">The sequence shown here is derived from an EMBL/GenBank/DDBJ whole genome shotgun (WGS) entry which is preliminary data.</text>
</comment>
<dbReference type="Gene3D" id="1.10.8.1180">
    <property type="match status" value="1"/>
</dbReference>
<dbReference type="AlphaFoldDB" id="A0A558HG23"/>
<evidence type="ECO:0000256" key="1">
    <source>
        <dbReference type="SAM" id="MobiDB-lite"/>
    </source>
</evidence>
<evidence type="ECO:0000313" key="3">
    <source>
        <dbReference type="EMBL" id="TVU68083.1"/>
    </source>
</evidence>
<feature type="compositionally biased region" description="Low complexity" evidence="1">
    <location>
        <begin position="222"/>
        <end position="235"/>
    </location>
</feature>
<keyword evidence="4" id="KW-1185">Reference proteome</keyword>
<accession>A0A558HG23</accession>
<evidence type="ECO:0000313" key="4">
    <source>
        <dbReference type="Proteomes" id="UP000319941"/>
    </source>
</evidence>
<sequence length="294" mass="32750">MSLQGMAWAREMLPSLPNTMRAHPRLLLLLIADYVNERGVCWPSVRRLANEMACSRSTVQRSIEALVELGLMDVVHRKTQAGRQTSNFYRLAMKAESPAHEQGDEPTDEEIEALMAGSGVAVSEEMALPDHPIFAEAAQQDDRGHQQADTDDARQQAMTLDWVPDASHWQAECLRRGLPDLVWDQAELADFTAHFSDHPGRKHSRHAWCARFTRWVSENRKQQAARQARTDQANAKNNARTAGGSTHASHRAAGPVRNSTLSAAEGRAYLEQQRREAQTGTSMGGDIFEGDWSS</sequence>
<dbReference type="InterPro" id="IPR036388">
    <property type="entry name" value="WH-like_DNA-bd_sf"/>
</dbReference>
<dbReference type="Proteomes" id="UP000319941">
    <property type="component" value="Unassembled WGS sequence"/>
</dbReference>
<reference evidence="3 4" key="1">
    <citation type="submission" date="2019-07" db="EMBL/GenBank/DDBJ databases">
        <title>Diversity of Bacteria from Kongsfjorden, Arctic.</title>
        <authorList>
            <person name="Yu Y."/>
        </authorList>
    </citation>
    <scope>NUCLEOTIDE SEQUENCE [LARGE SCALE GENOMIC DNA]</scope>
    <source>
        <strain evidence="3 4">SM1923</strain>
    </source>
</reference>
<protein>
    <recommendedName>
        <fullName evidence="2">DnaT DNA-binding domain-containing protein</fullName>
    </recommendedName>
</protein>
<dbReference type="SUPFAM" id="SSF46785">
    <property type="entry name" value="Winged helix' DNA-binding domain"/>
    <property type="match status" value="1"/>
</dbReference>
<feature type="domain" description="DnaT DNA-binding" evidence="2">
    <location>
        <begin position="156"/>
        <end position="227"/>
    </location>
</feature>
<dbReference type="Gene3D" id="1.10.10.10">
    <property type="entry name" value="Winged helix-like DNA-binding domain superfamily/Winged helix DNA-binding domain"/>
    <property type="match status" value="1"/>
</dbReference>
<dbReference type="Pfam" id="PF13730">
    <property type="entry name" value="HTH_36"/>
    <property type="match status" value="1"/>
</dbReference>
<evidence type="ECO:0000259" key="2">
    <source>
        <dbReference type="Pfam" id="PF17948"/>
    </source>
</evidence>
<dbReference type="OrthoDB" id="82456at2"/>
<dbReference type="InterPro" id="IPR040480">
    <property type="entry name" value="DnaT_DNA_bind"/>
</dbReference>
<feature type="compositionally biased region" description="Polar residues" evidence="1">
    <location>
        <begin position="236"/>
        <end position="247"/>
    </location>
</feature>
<dbReference type="Pfam" id="PF17948">
    <property type="entry name" value="DnaT"/>
    <property type="match status" value="1"/>
</dbReference>
<gene>
    <name evidence="3" type="ORF">FQP86_14930</name>
</gene>
<dbReference type="EMBL" id="VNFH01000011">
    <property type="protein sequence ID" value="TVU68083.1"/>
    <property type="molecule type" value="Genomic_DNA"/>
</dbReference>
<feature type="region of interest" description="Disordered" evidence="1">
    <location>
        <begin position="220"/>
        <end position="294"/>
    </location>
</feature>
<proteinExistence type="predicted"/>
<dbReference type="RefSeq" id="WP_144727960.1">
    <property type="nucleotide sequence ID" value="NZ_CAWOWR010000013.1"/>
</dbReference>
<dbReference type="InterPro" id="IPR036390">
    <property type="entry name" value="WH_DNA-bd_sf"/>
</dbReference>